<evidence type="ECO:0000256" key="1">
    <source>
        <dbReference type="SAM" id="SignalP"/>
    </source>
</evidence>
<sequence>MRAISYRAGLFGAAALSLATPSGACAQTAEPWRFQVTPYVWAVGVQGSVDPGEPAPAGSFERSFGDILDNLDAAFFLTGTARHGRVVLAGDMSYASVSETHDVRIPFAGVTLPVDASLRQFSATLLAGYSVVETPHTVLDLLAGARAYDVTAEVNLPAPLGPLPQTLSESRGWVDPILAVRLRHDFAPRWSVIAYGDVGGFQIGSELTWQSFATINFQLTPSVYLSAGYRTQSIDYDRRGLNIDVDMSGPIIGTTFRF</sequence>
<feature type="signal peptide" evidence="1">
    <location>
        <begin position="1"/>
        <end position="26"/>
    </location>
</feature>
<dbReference type="AlphaFoldDB" id="A0A0P0Z3C9"/>
<dbReference type="SUPFAM" id="SSF56925">
    <property type="entry name" value="OMPA-like"/>
    <property type="match status" value="1"/>
</dbReference>
<dbReference type="OrthoDB" id="6555107at2"/>
<organism evidence="2">
    <name type="scientific">Aureimonas frigidaquae</name>
    <dbReference type="NCBI Taxonomy" id="424757"/>
    <lineage>
        <taxon>Bacteria</taxon>
        <taxon>Pseudomonadati</taxon>
        <taxon>Pseudomonadota</taxon>
        <taxon>Alphaproteobacteria</taxon>
        <taxon>Hyphomicrobiales</taxon>
        <taxon>Aurantimonadaceae</taxon>
        <taxon>Aureimonas</taxon>
    </lineage>
</organism>
<reference evidence="2" key="1">
    <citation type="journal article" date="2015" name="Proc. Natl. Acad. Sci. U.S.A.">
        <title>Bacterial clade with the ribosomal RNA operon on a small plasmid rather than the chromosome.</title>
        <authorList>
            <person name="Anda M."/>
            <person name="Ohtsubo Y."/>
            <person name="Okubo T."/>
            <person name="Sugawara M."/>
            <person name="Nagata Y."/>
            <person name="Tsuda M."/>
            <person name="Minamisawa K."/>
            <person name="Mitsui H."/>
        </authorList>
    </citation>
    <scope>NUCLEOTIDE SEQUENCE</scope>
    <source>
        <strain evidence="2">JCM 14755</strain>
    </source>
</reference>
<dbReference type="RefSeq" id="WP_062226028.1">
    <property type="nucleotide sequence ID" value="NZ_BBWR01000002.1"/>
</dbReference>
<name>A0A0P0Z3C9_9HYPH</name>
<feature type="chain" id="PRO_5006058038" description="Outer membrane protein beta-barrel domain-containing protein" evidence="1">
    <location>
        <begin position="27"/>
        <end position="258"/>
    </location>
</feature>
<keyword evidence="1" id="KW-0732">Signal</keyword>
<accession>A0A0P0Z3C9</accession>
<evidence type="ECO:0000313" key="2">
    <source>
        <dbReference type="EMBL" id="BAT28522.1"/>
    </source>
</evidence>
<dbReference type="EMBL" id="LC066377">
    <property type="protein sequence ID" value="BAT28522.1"/>
    <property type="molecule type" value="Genomic_DNA"/>
</dbReference>
<protein>
    <recommendedName>
        <fullName evidence="3">Outer membrane protein beta-barrel domain-containing protein</fullName>
    </recommendedName>
</protein>
<evidence type="ECO:0008006" key="3">
    <source>
        <dbReference type="Google" id="ProtNLM"/>
    </source>
</evidence>
<dbReference type="InterPro" id="IPR011250">
    <property type="entry name" value="OMP/PagP_B-barrel"/>
</dbReference>
<proteinExistence type="predicted"/>